<feature type="compositionally biased region" description="Basic residues" evidence="1">
    <location>
        <begin position="323"/>
        <end position="345"/>
    </location>
</feature>
<dbReference type="Proteomes" id="UP000664534">
    <property type="component" value="Unassembled WGS sequence"/>
</dbReference>
<dbReference type="Gene3D" id="3.40.50.150">
    <property type="entry name" value="Vaccinia Virus protein VP39"/>
    <property type="match status" value="1"/>
</dbReference>
<keyword evidence="2" id="KW-0812">Transmembrane</keyword>
<feature type="transmembrane region" description="Helical" evidence="2">
    <location>
        <begin position="42"/>
        <end position="62"/>
    </location>
</feature>
<feature type="compositionally biased region" description="Polar residues" evidence="1">
    <location>
        <begin position="420"/>
        <end position="431"/>
    </location>
</feature>
<evidence type="ECO:0000256" key="1">
    <source>
        <dbReference type="SAM" id="MobiDB-lite"/>
    </source>
</evidence>
<protein>
    <submittedName>
        <fullName evidence="3">Uncharacterized protein</fullName>
    </submittedName>
</protein>
<accession>A0A8H3PJ97</accession>
<dbReference type="Pfam" id="PF13489">
    <property type="entry name" value="Methyltransf_23"/>
    <property type="match status" value="1"/>
</dbReference>
<organism evidence="3 4">
    <name type="scientific">Imshaugia aleurites</name>
    <dbReference type="NCBI Taxonomy" id="172621"/>
    <lineage>
        <taxon>Eukaryota</taxon>
        <taxon>Fungi</taxon>
        <taxon>Dikarya</taxon>
        <taxon>Ascomycota</taxon>
        <taxon>Pezizomycotina</taxon>
        <taxon>Lecanoromycetes</taxon>
        <taxon>OSLEUM clade</taxon>
        <taxon>Lecanoromycetidae</taxon>
        <taxon>Lecanorales</taxon>
        <taxon>Lecanorineae</taxon>
        <taxon>Parmeliaceae</taxon>
        <taxon>Imshaugia</taxon>
    </lineage>
</organism>
<keyword evidence="4" id="KW-1185">Reference proteome</keyword>
<dbReference type="SUPFAM" id="SSF53335">
    <property type="entry name" value="S-adenosyl-L-methionine-dependent methyltransferases"/>
    <property type="match status" value="1"/>
</dbReference>
<dbReference type="OrthoDB" id="416496at2759"/>
<feature type="region of interest" description="Disordered" evidence="1">
    <location>
        <begin position="420"/>
        <end position="594"/>
    </location>
</feature>
<feature type="compositionally biased region" description="Basic and acidic residues" evidence="1">
    <location>
        <begin position="577"/>
        <end position="594"/>
    </location>
</feature>
<dbReference type="InterPro" id="IPR029063">
    <property type="entry name" value="SAM-dependent_MTases_sf"/>
</dbReference>
<feature type="compositionally biased region" description="Basic and acidic residues" evidence="1">
    <location>
        <begin position="295"/>
        <end position="309"/>
    </location>
</feature>
<reference evidence="3" key="1">
    <citation type="submission" date="2021-03" db="EMBL/GenBank/DDBJ databases">
        <authorList>
            <person name="Tagirdzhanova G."/>
        </authorList>
    </citation>
    <scope>NUCLEOTIDE SEQUENCE</scope>
</reference>
<dbReference type="InterPro" id="IPR044688">
    <property type="entry name" value="SCI-1-like"/>
</dbReference>
<evidence type="ECO:0000313" key="3">
    <source>
        <dbReference type="EMBL" id="CAF9942243.1"/>
    </source>
</evidence>
<dbReference type="EMBL" id="CAJPDT010000174">
    <property type="protein sequence ID" value="CAF9942243.1"/>
    <property type="molecule type" value="Genomic_DNA"/>
</dbReference>
<keyword evidence="2" id="KW-1133">Transmembrane helix</keyword>
<comment type="caution">
    <text evidence="3">The sequence shown here is derived from an EMBL/GenBank/DDBJ whole genome shotgun (WGS) entry which is preliminary data.</text>
</comment>
<feature type="compositionally biased region" description="Basic and acidic residues" evidence="1">
    <location>
        <begin position="488"/>
        <end position="545"/>
    </location>
</feature>
<evidence type="ECO:0000313" key="4">
    <source>
        <dbReference type="Proteomes" id="UP000664534"/>
    </source>
</evidence>
<dbReference type="AlphaFoldDB" id="A0A8H3PJ97"/>
<dbReference type="PANTHER" id="PTHR34117">
    <property type="entry name" value="STYLE CELL-CYCLE INHIBITOR 1"/>
    <property type="match status" value="1"/>
</dbReference>
<dbReference type="PANTHER" id="PTHR34117:SF1">
    <property type="entry name" value="STYLE CELL-CYCLE INHIBITOR 1"/>
    <property type="match status" value="1"/>
</dbReference>
<name>A0A8H3PJ97_9LECA</name>
<gene>
    <name evidence="3" type="ORF">IMSHALPRED_003433</name>
</gene>
<evidence type="ECO:0000256" key="2">
    <source>
        <dbReference type="SAM" id="Phobius"/>
    </source>
</evidence>
<feature type="compositionally biased region" description="Acidic residues" evidence="1">
    <location>
        <begin position="561"/>
        <end position="574"/>
    </location>
</feature>
<sequence length="634" mass="71861">MSKVRASRASLSANARPYKKLLPKPTSPPQPPLLAAPRHKGIYIATGIAVYAFTAYGFYLYATLLAEPDHPLPYQDTDVADRYHNTAKHFDADVSATENIWGITRLRRRLATQAKGDVLEVSVGTGRNGMYYDVERVKSLAFVDQSRAMVEIARKKWNSLHPEYERCSFHTQSAMDPLPSPAMPKTGFTTIVQTMGICSTPTPAAMLAHLGSLTDPDNGKLLLLEHGRSYYDWMNWILDKAAAKHADKHGCWFNRDVGKILEESGLVVEKVERSQFGTLWFVEARPGDGGNLVAGREDTKEEREMDMASREPQNSARQSERPKIRHQKRSRSPHNHVSHKHKRSKPSCAPVHLPFQSPTLHKHDFEASKPMFELYLDIQKQKVLEELPDDEVKGRWKSFVGKWNRGELAEGWYDPATLQKAQASSASNAVNTERRSRPRDSPNYGSPRRAEDSSDEDAVGPAMPGGAAQVYKSDRKAGPSIPNLQDLELQRELEQDDSLAHRQELREHRHLDRKQQKERLDELVPRAEAGSKDRMLEKKREKADSNRAFASAKVEAGGVEEVPESDLLGDDDGGIEGFKKQKREMDRKKNERELRREELARARMEELEERRREYRAKEEKTMSGLVALAKSRFG</sequence>
<feature type="region of interest" description="Disordered" evidence="1">
    <location>
        <begin position="290"/>
        <end position="355"/>
    </location>
</feature>
<keyword evidence="2" id="KW-0472">Membrane</keyword>
<proteinExistence type="predicted"/>